<sequence>MYIVGSRVLHSLKFDLTLCDLLIKFLNWQIVKLALDAHGRSLLRAYGYNGYIVSAFKQNL</sequence>
<dbReference type="AlphaFoldDB" id="A0A1B0B576"/>
<reference evidence="1" key="2">
    <citation type="submission" date="2020-05" db="UniProtKB">
        <authorList>
            <consortium name="EnsemblMetazoa"/>
        </authorList>
    </citation>
    <scope>IDENTIFICATION</scope>
    <source>
        <strain evidence="1">IAEA</strain>
    </source>
</reference>
<keyword evidence="2" id="KW-1185">Reference proteome</keyword>
<accession>A0A1B0B576</accession>
<dbReference type="EMBL" id="JXJN01008633">
    <property type="status" value="NOT_ANNOTATED_CDS"/>
    <property type="molecule type" value="Genomic_DNA"/>
</dbReference>
<name>A0A1B0B576_9MUSC</name>
<evidence type="ECO:0000313" key="1">
    <source>
        <dbReference type="EnsemblMetazoa" id="GPPI019293-PA"/>
    </source>
</evidence>
<protein>
    <submittedName>
        <fullName evidence="1">Uncharacterized protein</fullName>
    </submittedName>
</protein>
<reference evidence="2" key="1">
    <citation type="submission" date="2015-01" db="EMBL/GenBank/DDBJ databases">
        <authorList>
            <person name="Aksoy S."/>
            <person name="Warren W."/>
            <person name="Wilson R.K."/>
        </authorList>
    </citation>
    <scope>NUCLEOTIDE SEQUENCE [LARGE SCALE GENOMIC DNA]</scope>
    <source>
        <strain evidence="2">IAEA</strain>
    </source>
</reference>
<proteinExistence type="predicted"/>
<dbReference type="Proteomes" id="UP000092460">
    <property type="component" value="Unassembled WGS sequence"/>
</dbReference>
<evidence type="ECO:0000313" key="2">
    <source>
        <dbReference type="Proteomes" id="UP000092460"/>
    </source>
</evidence>
<organism evidence="1 2">
    <name type="scientific">Glossina palpalis gambiensis</name>
    <dbReference type="NCBI Taxonomy" id="67801"/>
    <lineage>
        <taxon>Eukaryota</taxon>
        <taxon>Metazoa</taxon>
        <taxon>Ecdysozoa</taxon>
        <taxon>Arthropoda</taxon>
        <taxon>Hexapoda</taxon>
        <taxon>Insecta</taxon>
        <taxon>Pterygota</taxon>
        <taxon>Neoptera</taxon>
        <taxon>Endopterygota</taxon>
        <taxon>Diptera</taxon>
        <taxon>Brachycera</taxon>
        <taxon>Muscomorpha</taxon>
        <taxon>Hippoboscoidea</taxon>
        <taxon>Glossinidae</taxon>
        <taxon>Glossina</taxon>
    </lineage>
</organism>
<dbReference type="VEuPathDB" id="VectorBase:GPPI019293"/>
<dbReference type="EnsemblMetazoa" id="GPPI019293-RA">
    <property type="protein sequence ID" value="GPPI019293-PA"/>
    <property type="gene ID" value="GPPI019293"/>
</dbReference>